<organism evidence="8 9">
    <name type="scientific">Paenibacillus terrae</name>
    <dbReference type="NCBI Taxonomy" id="159743"/>
    <lineage>
        <taxon>Bacteria</taxon>
        <taxon>Bacillati</taxon>
        <taxon>Bacillota</taxon>
        <taxon>Bacilli</taxon>
        <taxon>Bacillales</taxon>
        <taxon>Paenibacillaceae</taxon>
        <taxon>Paenibacillus</taxon>
    </lineage>
</organism>
<feature type="transmembrane region" description="Helical" evidence="7">
    <location>
        <begin position="51"/>
        <end position="71"/>
    </location>
</feature>
<keyword evidence="9" id="KW-1185">Reference proteome</keyword>
<feature type="transmembrane region" description="Helical" evidence="7">
    <location>
        <begin position="228"/>
        <end position="254"/>
    </location>
</feature>
<dbReference type="EMBL" id="JTHP01000025">
    <property type="protein sequence ID" value="KJD45072.1"/>
    <property type="molecule type" value="Genomic_DNA"/>
</dbReference>
<keyword evidence="2" id="KW-0813">Transport</keyword>
<reference evidence="8 9" key="1">
    <citation type="submission" date="2014-11" db="EMBL/GenBank/DDBJ databases">
        <title>Draft Genome Sequences of Paenibacillus polymyxa NRRL B-30509 and Paenibacillus terrae NRRL B-30644, Strains from a Poultry Environment that Produce Tridecaptin A and Paenicidins.</title>
        <authorList>
            <person name="van Belkum M.J."/>
            <person name="Lohans C.T."/>
            <person name="Vederas J.C."/>
        </authorList>
    </citation>
    <scope>NUCLEOTIDE SEQUENCE [LARGE SCALE GENOMIC DNA]</scope>
    <source>
        <strain evidence="8 9">NRRL B-30644</strain>
    </source>
</reference>
<accession>A0A0D7X4V4</accession>
<evidence type="ECO:0000256" key="1">
    <source>
        <dbReference type="ARBA" id="ARBA00004651"/>
    </source>
</evidence>
<feature type="transmembrane region" description="Helical" evidence="7">
    <location>
        <begin position="16"/>
        <end position="39"/>
    </location>
</feature>
<evidence type="ECO:0000256" key="3">
    <source>
        <dbReference type="ARBA" id="ARBA00022475"/>
    </source>
</evidence>
<evidence type="ECO:0000256" key="6">
    <source>
        <dbReference type="ARBA" id="ARBA00023136"/>
    </source>
</evidence>
<dbReference type="PANTHER" id="PTHR43266:SF8">
    <property type="entry name" value="MACROLIDE-EFFLUX PROTEIN"/>
    <property type="match status" value="1"/>
</dbReference>
<keyword evidence="4 7" id="KW-0812">Transmembrane</keyword>
<keyword evidence="6 7" id="KW-0472">Membrane</keyword>
<keyword evidence="5 7" id="KW-1133">Transmembrane helix</keyword>
<comment type="caution">
    <text evidence="8">The sequence shown here is derived from an EMBL/GenBank/DDBJ whole genome shotgun (WGS) entry which is preliminary data.</text>
</comment>
<feature type="transmembrane region" description="Helical" evidence="7">
    <location>
        <begin position="384"/>
        <end position="404"/>
    </location>
</feature>
<dbReference type="InterPro" id="IPR011701">
    <property type="entry name" value="MFS"/>
</dbReference>
<dbReference type="GO" id="GO:0005886">
    <property type="term" value="C:plasma membrane"/>
    <property type="evidence" value="ECO:0007669"/>
    <property type="project" value="UniProtKB-SubCell"/>
</dbReference>
<evidence type="ECO:0000256" key="7">
    <source>
        <dbReference type="SAM" id="Phobius"/>
    </source>
</evidence>
<dbReference type="GO" id="GO:0022857">
    <property type="term" value="F:transmembrane transporter activity"/>
    <property type="evidence" value="ECO:0007669"/>
    <property type="project" value="InterPro"/>
</dbReference>
<feature type="transmembrane region" description="Helical" evidence="7">
    <location>
        <begin position="358"/>
        <end position="378"/>
    </location>
</feature>
<dbReference type="CDD" id="cd06173">
    <property type="entry name" value="MFS_MefA_like"/>
    <property type="match status" value="1"/>
</dbReference>
<dbReference type="Gene3D" id="1.20.1250.20">
    <property type="entry name" value="MFS general substrate transporter like domains"/>
    <property type="match status" value="1"/>
</dbReference>
<evidence type="ECO:0000313" key="8">
    <source>
        <dbReference type="EMBL" id="KJD45072.1"/>
    </source>
</evidence>
<dbReference type="Pfam" id="PF07690">
    <property type="entry name" value="MFS_1"/>
    <property type="match status" value="1"/>
</dbReference>
<evidence type="ECO:0000313" key="9">
    <source>
        <dbReference type="Proteomes" id="UP000032534"/>
    </source>
</evidence>
<dbReference type="RefSeq" id="WP_044646688.1">
    <property type="nucleotide sequence ID" value="NZ_JTHP01000025.1"/>
</dbReference>
<dbReference type="InterPro" id="IPR036259">
    <property type="entry name" value="MFS_trans_sf"/>
</dbReference>
<feature type="transmembrane region" description="Helical" evidence="7">
    <location>
        <begin position="162"/>
        <end position="186"/>
    </location>
</feature>
<dbReference type="AlphaFoldDB" id="A0A0D7X4V4"/>
<dbReference type="Proteomes" id="UP000032534">
    <property type="component" value="Unassembled WGS sequence"/>
</dbReference>
<feature type="transmembrane region" description="Helical" evidence="7">
    <location>
        <begin position="297"/>
        <end position="315"/>
    </location>
</feature>
<feature type="transmembrane region" description="Helical" evidence="7">
    <location>
        <begin position="86"/>
        <end position="112"/>
    </location>
</feature>
<dbReference type="PANTHER" id="PTHR43266">
    <property type="entry name" value="MACROLIDE-EFFLUX PROTEIN"/>
    <property type="match status" value="1"/>
</dbReference>
<evidence type="ECO:0000256" key="5">
    <source>
        <dbReference type="ARBA" id="ARBA00022989"/>
    </source>
</evidence>
<gene>
    <name evidence="8" type="ORF">QD47_13845</name>
</gene>
<comment type="subcellular location">
    <subcellularLocation>
        <location evidence="1">Cell membrane</location>
        <topology evidence="1">Multi-pass membrane protein</topology>
    </subcellularLocation>
</comment>
<name>A0A0D7X4V4_9BACL</name>
<dbReference type="PATRIC" id="fig|159743.3.peg.3076"/>
<feature type="transmembrane region" description="Helical" evidence="7">
    <location>
        <begin position="321"/>
        <end position="346"/>
    </location>
</feature>
<protein>
    <submittedName>
        <fullName evidence="8">MFS transporter</fullName>
    </submittedName>
</protein>
<feature type="transmembrane region" description="Helical" evidence="7">
    <location>
        <begin position="266"/>
        <end position="285"/>
    </location>
</feature>
<sequence length="423" mass="46855">MTGLKQVLRNKNYVRLFLATFASQMGGIIGVTAFMFYLLKRFTNQPYYATLAELMYSLPMLAVFLVVGVLADRMDRQKIAVNCDWISAFLSLCLLIFVWVDSIPLIFACLFIRSAASKFFFPAESAIIQGILNKDDYTIAAGLNQMMGSLFMLFGGTLGAVVYWHFGITGAILIDAVSFIVSALLIRSCKIPKEVRLPNGAHQFKQLKFKLVMHDFKQGFLYILRNRLLIWLVSGFFMFGILNGGFSVLPMFILKYKLAPGNYEQYMVWAGIIFGSGVLLGTLIASLISTKLKLHQMIAAGVLVAGIGICTLGFVNHLYVFLIINFAIALVLPFINIGIGGWLPCIVDPQMMGRVQGLINPLMMLSQSLTLGFIAVSFPSFISIEVLFLLVGVCTVIVGIYYTIVLPRYADYGTSSKALQESL</sequence>
<evidence type="ECO:0000256" key="4">
    <source>
        <dbReference type="ARBA" id="ARBA00022692"/>
    </source>
</evidence>
<dbReference type="OrthoDB" id="9775268at2"/>
<dbReference type="SUPFAM" id="SSF103473">
    <property type="entry name" value="MFS general substrate transporter"/>
    <property type="match status" value="1"/>
</dbReference>
<evidence type="ECO:0000256" key="2">
    <source>
        <dbReference type="ARBA" id="ARBA00022448"/>
    </source>
</evidence>
<proteinExistence type="predicted"/>
<keyword evidence="3" id="KW-1003">Cell membrane</keyword>